<dbReference type="InterPro" id="IPR023213">
    <property type="entry name" value="CAT-like_dom_sf"/>
</dbReference>
<proteinExistence type="predicted"/>
<comment type="caution">
    <text evidence="2">The sequence shown here is derived from an EMBL/GenBank/DDBJ whole genome shotgun (WGS) entry which is preliminary data.</text>
</comment>
<dbReference type="Pfam" id="PF00668">
    <property type="entry name" value="Condensation"/>
    <property type="match status" value="1"/>
</dbReference>
<dbReference type="Gene3D" id="3.30.559.30">
    <property type="entry name" value="Nonribosomal peptide synthetase, condensation domain"/>
    <property type="match status" value="1"/>
</dbReference>
<dbReference type="GO" id="GO:0031177">
    <property type="term" value="F:phosphopantetheine binding"/>
    <property type="evidence" value="ECO:0007669"/>
    <property type="project" value="TreeGrafter"/>
</dbReference>
<dbReference type="GO" id="GO:0003824">
    <property type="term" value="F:catalytic activity"/>
    <property type="evidence" value="ECO:0007669"/>
    <property type="project" value="InterPro"/>
</dbReference>
<dbReference type="PANTHER" id="PTHR45527">
    <property type="entry name" value="NONRIBOSOMAL PEPTIDE SYNTHETASE"/>
    <property type="match status" value="1"/>
</dbReference>
<dbReference type="Gene3D" id="3.30.559.10">
    <property type="entry name" value="Chloramphenicol acetyltransferase-like domain"/>
    <property type="match status" value="1"/>
</dbReference>
<dbReference type="AlphaFoldDB" id="A0A3A5L0G9"/>
<feature type="non-terminal residue" evidence="2">
    <location>
        <position position="1"/>
    </location>
</feature>
<feature type="domain" description="Condensation" evidence="1">
    <location>
        <begin position="3"/>
        <end position="175"/>
    </location>
</feature>
<evidence type="ECO:0000313" key="3">
    <source>
        <dbReference type="Proteomes" id="UP000270757"/>
    </source>
</evidence>
<reference evidence="2 3" key="1">
    <citation type="submission" date="2018-09" db="EMBL/GenBank/DDBJ databases">
        <title>Draft genome sequences of Legionella taurinensis isolated from water samples.</title>
        <authorList>
            <person name="Chakeri A."/>
            <person name="Allerberger F."/>
            <person name="Kundi M."/>
            <person name="Ruppitsch W."/>
            <person name="Schmid D."/>
        </authorList>
    </citation>
    <scope>NUCLEOTIDE SEQUENCE [LARGE SCALE GENOMIC DNA]</scope>
    <source>
        <strain evidence="2 3">4570-18-6</strain>
    </source>
</reference>
<dbReference type="EMBL" id="QZWB01000057">
    <property type="protein sequence ID" value="RJT42916.1"/>
    <property type="molecule type" value="Genomic_DNA"/>
</dbReference>
<dbReference type="GO" id="GO:0043041">
    <property type="term" value="P:amino acid activation for nonribosomal peptide biosynthetic process"/>
    <property type="evidence" value="ECO:0007669"/>
    <property type="project" value="TreeGrafter"/>
</dbReference>
<dbReference type="PANTHER" id="PTHR45527:SF1">
    <property type="entry name" value="FATTY ACID SYNTHASE"/>
    <property type="match status" value="1"/>
</dbReference>
<accession>A0A3A5L0G9</accession>
<dbReference type="GO" id="GO:0044550">
    <property type="term" value="P:secondary metabolite biosynthetic process"/>
    <property type="evidence" value="ECO:0007669"/>
    <property type="project" value="TreeGrafter"/>
</dbReference>
<dbReference type="SUPFAM" id="SSF52777">
    <property type="entry name" value="CoA-dependent acyltransferases"/>
    <property type="match status" value="1"/>
</dbReference>
<dbReference type="InterPro" id="IPR001242">
    <property type="entry name" value="Condensation_dom"/>
</dbReference>
<organism evidence="2 3">
    <name type="scientific">Legionella taurinensis</name>
    <dbReference type="NCBI Taxonomy" id="70611"/>
    <lineage>
        <taxon>Bacteria</taxon>
        <taxon>Pseudomonadati</taxon>
        <taxon>Pseudomonadota</taxon>
        <taxon>Gammaproteobacteria</taxon>
        <taxon>Legionellales</taxon>
        <taxon>Legionellaceae</taxon>
        <taxon>Legionella</taxon>
    </lineage>
</organism>
<dbReference type="Proteomes" id="UP000270757">
    <property type="component" value="Unassembled WGS sequence"/>
</dbReference>
<gene>
    <name evidence="2" type="ORF">D6J04_14805</name>
</gene>
<sequence>PLPVQYADYALWQREVLGSEDDPDSPLAKQLAYWTTALAGAPAQLDLATDRPRPAVASYRGAAYNFSIDEALQSNIARAAPANNATNFMVVHPALAVLLGAMAGTDDVTIGTPVAGRGDADLDELVGMFVNTLALRTAVHPAATLREQLAAVREADLGAFGHADVPFERLVDELAP</sequence>
<evidence type="ECO:0000259" key="1">
    <source>
        <dbReference type="Pfam" id="PF00668"/>
    </source>
</evidence>
<feature type="non-terminal residue" evidence="2">
    <location>
        <position position="176"/>
    </location>
</feature>
<protein>
    <recommendedName>
        <fullName evidence="1">Condensation domain-containing protein</fullName>
    </recommendedName>
</protein>
<evidence type="ECO:0000313" key="2">
    <source>
        <dbReference type="EMBL" id="RJT42916.1"/>
    </source>
</evidence>
<dbReference type="GO" id="GO:0005829">
    <property type="term" value="C:cytosol"/>
    <property type="evidence" value="ECO:0007669"/>
    <property type="project" value="TreeGrafter"/>
</dbReference>
<name>A0A3A5L0G9_9GAMM</name>